<name>A0A1V6QL92_9EURO</name>
<keyword evidence="2" id="KW-0804">Transcription</keyword>
<keyword evidence="1" id="KW-0805">Transcription regulation</keyword>
<dbReference type="GO" id="GO:0000978">
    <property type="term" value="F:RNA polymerase II cis-regulatory region sequence-specific DNA binding"/>
    <property type="evidence" value="ECO:0007669"/>
    <property type="project" value="TreeGrafter"/>
</dbReference>
<evidence type="ECO:0000313" key="5">
    <source>
        <dbReference type="EMBL" id="OQD89742.1"/>
    </source>
</evidence>
<dbReference type="GO" id="GO:0000435">
    <property type="term" value="P:positive regulation of transcription from RNA polymerase II promoter by galactose"/>
    <property type="evidence" value="ECO:0007669"/>
    <property type="project" value="TreeGrafter"/>
</dbReference>
<keyword evidence="6" id="KW-1185">Reference proteome</keyword>
<dbReference type="EMBL" id="MDYN01000002">
    <property type="protein sequence ID" value="OQD89742.1"/>
    <property type="molecule type" value="Genomic_DNA"/>
</dbReference>
<dbReference type="Pfam" id="PF04082">
    <property type="entry name" value="Fungal_trans"/>
    <property type="match status" value="1"/>
</dbReference>
<proteinExistence type="predicted"/>
<evidence type="ECO:0000256" key="1">
    <source>
        <dbReference type="ARBA" id="ARBA00023015"/>
    </source>
</evidence>
<evidence type="ECO:0000256" key="3">
    <source>
        <dbReference type="ARBA" id="ARBA00023242"/>
    </source>
</evidence>
<protein>
    <recommendedName>
        <fullName evidence="4">Xylanolytic transcriptional activator regulatory domain-containing protein</fullName>
    </recommendedName>
</protein>
<gene>
    <name evidence="5" type="ORF">PENANT_c002G00143</name>
</gene>
<dbReference type="PANTHER" id="PTHR47424">
    <property type="entry name" value="REGULATORY PROTEIN GAL4"/>
    <property type="match status" value="1"/>
</dbReference>
<dbReference type="GO" id="GO:0008270">
    <property type="term" value="F:zinc ion binding"/>
    <property type="evidence" value="ECO:0007669"/>
    <property type="project" value="InterPro"/>
</dbReference>
<sequence length="308" mass="34830">MSEAFFHTCKPALDVDYLEDGDLALVQTFLIIAHYLQGSRAPNRCWHIIGTAIRLAQGVGLHSDIGDEHRSFAETQIRRRVWHGCVMLDLAVSIMLGRPVMISHKPSTPLPDPIDDRHLAIDYPTCEQPPGTFSHVEWFIATLKLYGLLRKTLHMLYDNDGKQCNGNPADQTRSGTLTQIQYITQLDSELQDFRLEVPMPLHWDVPASEVQPQFLREQHLLKARQVKTGPLPVLSKSLHENLSTGTERASSRAGICANFAMDCVFFCVQSAIELINLIHETCNTDLASVWYYNIFCEHNTEALMFQAD</sequence>
<evidence type="ECO:0000313" key="6">
    <source>
        <dbReference type="Proteomes" id="UP000191672"/>
    </source>
</evidence>
<feature type="domain" description="Xylanolytic transcriptional activator regulatory" evidence="4">
    <location>
        <begin position="45"/>
        <end position="117"/>
    </location>
</feature>
<dbReference type="InterPro" id="IPR007219">
    <property type="entry name" value="XnlR_reg_dom"/>
</dbReference>
<dbReference type="GO" id="GO:0000981">
    <property type="term" value="F:DNA-binding transcription factor activity, RNA polymerase II-specific"/>
    <property type="evidence" value="ECO:0007669"/>
    <property type="project" value="TreeGrafter"/>
</dbReference>
<evidence type="ECO:0000259" key="4">
    <source>
        <dbReference type="SMART" id="SM00906"/>
    </source>
</evidence>
<dbReference type="GO" id="GO:0005634">
    <property type="term" value="C:nucleus"/>
    <property type="evidence" value="ECO:0007669"/>
    <property type="project" value="TreeGrafter"/>
</dbReference>
<dbReference type="PANTHER" id="PTHR47424:SF4">
    <property type="entry name" value="ZN(II)2CYS6 TRANSCRIPTION FACTOR (EUROFUNG)"/>
    <property type="match status" value="1"/>
</dbReference>
<comment type="caution">
    <text evidence="5">The sequence shown here is derived from an EMBL/GenBank/DDBJ whole genome shotgun (WGS) entry which is preliminary data.</text>
</comment>
<evidence type="ECO:0000256" key="2">
    <source>
        <dbReference type="ARBA" id="ARBA00023163"/>
    </source>
</evidence>
<dbReference type="Proteomes" id="UP000191672">
    <property type="component" value="Unassembled WGS sequence"/>
</dbReference>
<reference evidence="6" key="1">
    <citation type="journal article" date="2017" name="Nat. Microbiol.">
        <title>Global analysis of biosynthetic gene clusters reveals vast potential of secondary metabolite production in Penicillium species.</title>
        <authorList>
            <person name="Nielsen J.C."/>
            <person name="Grijseels S."/>
            <person name="Prigent S."/>
            <person name="Ji B."/>
            <person name="Dainat J."/>
            <person name="Nielsen K.F."/>
            <person name="Frisvad J.C."/>
            <person name="Workman M."/>
            <person name="Nielsen J."/>
        </authorList>
    </citation>
    <scope>NUCLEOTIDE SEQUENCE [LARGE SCALE GENOMIC DNA]</scope>
    <source>
        <strain evidence="6">IBT 31811</strain>
    </source>
</reference>
<dbReference type="CDD" id="cd12148">
    <property type="entry name" value="fungal_TF_MHR"/>
    <property type="match status" value="1"/>
</dbReference>
<organism evidence="5 6">
    <name type="scientific">Penicillium antarcticum</name>
    <dbReference type="NCBI Taxonomy" id="416450"/>
    <lineage>
        <taxon>Eukaryota</taxon>
        <taxon>Fungi</taxon>
        <taxon>Dikarya</taxon>
        <taxon>Ascomycota</taxon>
        <taxon>Pezizomycotina</taxon>
        <taxon>Eurotiomycetes</taxon>
        <taxon>Eurotiomycetidae</taxon>
        <taxon>Eurotiales</taxon>
        <taxon>Aspergillaceae</taxon>
        <taxon>Penicillium</taxon>
    </lineage>
</organism>
<dbReference type="SMART" id="SM00906">
    <property type="entry name" value="Fungal_trans"/>
    <property type="match status" value="1"/>
</dbReference>
<dbReference type="AlphaFoldDB" id="A0A1V6QL92"/>
<accession>A0A1V6QL92</accession>
<dbReference type="STRING" id="416450.A0A1V6QL92"/>
<dbReference type="InterPro" id="IPR051127">
    <property type="entry name" value="Fungal_SecMet_Regulators"/>
</dbReference>
<dbReference type="GO" id="GO:0006351">
    <property type="term" value="P:DNA-templated transcription"/>
    <property type="evidence" value="ECO:0007669"/>
    <property type="project" value="InterPro"/>
</dbReference>
<keyword evidence="3" id="KW-0539">Nucleus</keyword>